<dbReference type="InterPro" id="IPR050922">
    <property type="entry name" value="LytR/CpsA/Psr_CW_biosynth"/>
</dbReference>
<keyword evidence="6" id="KW-1185">Reference proteome</keyword>
<dbReference type="Gene3D" id="3.40.630.190">
    <property type="entry name" value="LCP protein"/>
    <property type="match status" value="1"/>
</dbReference>
<accession>A0ABV9Q6U2</accession>
<evidence type="ECO:0000256" key="3">
    <source>
        <dbReference type="SAM" id="Phobius"/>
    </source>
</evidence>
<feature type="compositionally biased region" description="Gly residues" evidence="2">
    <location>
        <begin position="404"/>
        <end position="419"/>
    </location>
</feature>
<dbReference type="PANTHER" id="PTHR33392">
    <property type="entry name" value="POLYISOPRENYL-TEICHOIC ACID--PEPTIDOGLYCAN TEICHOIC ACID TRANSFERASE TAGU"/>
    <property type="match status" value="1"/>
</dbReference>
<keyword evidence="3" id="KW-0472">Membrane</keyword>
<feature type="compositionally biased region" description="Polar residues" evidence="2">
    <location>
        <begin position="374"/>
        <end position="383"/>
    </location>
</feature>
<evidence type="ECO:0000313" key="6">
    <source>
        <dbReference type="Proteomes" id="UP001596002"/>
    </source>
</evidence>
<dbReference type="NCBIfam" id="TIGR00350">
    <property type="entry name" value="lytR_cpsA_psr"/>
    <property type="match status" value="1"/>
</dbReference>
<dbReference type="EMBL" id="JBHSHC010000140">
    <property type="protein sequence ID" value="MFC4769603.1"/>
    <property type="molecule type" value="Genomic_DNA"/>
</dbReference>
<feature type="transmembrane region" description="Helical" evidence="3">
    <location>
        <begin position="21"/>
        <end position="42"/>
    </location>
</feature>
<feature type="region of interest" description="Disordered" evidence="2">
    <location>
        <begin position="328"/>
        <end position="451"/>
    </location>
</feature>
<organism evidence="5 6">
    <name type="scientific">Effusibacillus consociatus</name>
    <dbReference type="NCBI Taxonomy" id="1117041"/>
    <lineage>
        <taxon>Bacteria</taxon>
        <taxon>Bacillati</taxon>
        <taxon>Bacillota</taxon>
        <taxon>Bacilli</taxon>
        <taxon>Bacillales</taxon>
        <taxon>Alicyclobacillaceae</taxon>
        <taxon>Effusibacillus</taxon>
    </lineage>
</organism>
<evidence type="ECO:0000313" key="5">
    <source>
        <dbReference type="EMBL" id="MFC4769603.1"/>
    </source>
</evidence>
<dbReference type="PANTHER" id="PTHR33392:SF6">
    <property type="entry name" value="POLYISOPRENYL-TEICHOIC ACID--PEPTIDOGLYCAN TEICHOIC ACID TRANSFERASE TAGU"/>
    <property type="match status" value="1"/>
</dbReference>
<dbReference type="Proteomes" id="UP001596002">
    <property type="component" value="Unassembled WGS sequence"/>
</dbReference>
<comment type="similarity">
    <text evidence="1">Belongs to the LytR/CpsA/Psr (LCP) family.</text>
</comment>
<dbReference type="Pfam" id="PF03816">
    <property type="entry name" value="LytR_cpsA_psr"/>
    <property type="match status" value="1"/>
</dbReference>
<evidence type="ECO:0000259" key="4">
    <source>
        <dbReference type="Pfam" id="PF03816"/>
    </source>
</evidence>
<feature type="compositionally biased region" description="Gly residues" evidence="2">
    <location>
        <begin position="387"/>
        <end position="396"/>
    </location>
</feature>
<proteinExistence type="inferred from homology"/>
<gene>
    <name evidence="5" type="ORF">ACFO8Q_19935</name>
</gene>
<feature type="compositionally biased region" description="Pro residues" evidence="2">
    <location>
        <begin position="351"/>
        <end position="360"/>
    </location>
</feature>
<name>A0ABV9Q6U2_9BACL</name>
<evidence type="ECO:0000256" key="1">
    <source>
        <dbReference type="ARBA" id="ARBA00006068"/>
    </source>
</evidence>
<protein>
    <submittedName>
        <fullName evidence="5">LCP family protein</fullName>
    </submittedName>
</protein>
<comment type="caution">
    <text evidence="5">The sequence shown here is derived from an EMBL/GenBank/DDBJ whole genome shotgun (WGS) entry which is preliminary data.</text>
</comment>
<feature type="domain" description="Cell envelope-related transcriptional attenuator" evidence="4">
    <location>
        <begin position="84"/>
        <end position="230"/>
    </location>
</feature>
<evidence type="ECO:0000256" key="2">
    <source>
        <dbReference type="SAM" id="MobiDB-lite"/>
    </source>
</evidence>
<keyword evidence="3" id="KW-1133">Transmembrane helix</keyword>
<dbReference type="InterPro" id="IPR004474">
    <property type="entry name" value="LytR_CpsA_psr"/>
</dbReference>
<dbReference type="RefSeq" id="WP_380028318.1">
    <property type="nucleotide sequence ID" value="NZ_JBHSHC010000140.1"/>
</dbReference>
<sequence length="451" mass="48781">MENRMGRRIKKPFYKRKRFGYTLLFLAVMIFVGAGYYAFSFYNFANTISKPKEKIKNGEEWTGTERINIALIGVDTRPGDGAPRGDTMMVLSIDPQTKDVALFSVMRDTWYKIPGYGFRKINEAHALGGPHLVVETLEKFMQIDIDYYVKTDFNGFANIVDVLGGIDMYVEKDMYHPDDGLYDINLKKGQQHLDGKHALMYVRYRGDAMSDFARTERQRKFLSTLAAEMRTTSSLLKLPQILKAVQDDIETDMSFNDMIKLGKLAYNLDINTMDSVQLPPMKDSTGTKPALMDAHRGGASVIIPDLYETRLLVHSTLNTGRTIVKTFDDQEPLVDQTTPPKKPTQSVAAPAQPPTPPPPKTSDGKSSETGSGGNKSINGTTNTTKPGGSGANGNGTGTTTPNNGGSGTTPGGTSTGGTTDGTTDNGTKTGGSGGASDSTSPPGTVKPPATS</sequence>
<keyword evidence="3" id="KW-0812">Transmembrane</keyword>
<reference evidence="6" key="1">
    <citation type="journal article" date="2019" name="Int. J. Syst. Evol. Microbiol.">
        <title>The Global Catalogue of Microorganisms (GCM) 10K type strain sequencing project: providing services to taxonomists for standard genome sequencing and annotation.</title>
        <authorList>
            <consortium name="The Broad Institute Genomics Platform"/>
            <consortium name="The Broad Institute Genome Sequencing Center for Infectious Disease"/>
            <person name="Wu L."/>
            <person name="Ma J."/>
        </authorList>
    </citation>
    <scope>NUCLEOTIDE SEQUENCE [LARGE SCALE GENOMIC DNA]</scope>
    <source>
        <strain evidence="6">WYCCWR 12678</strain>
    </source>
</reference>